<feature type="transmembrane region" description="Helical" evidence="7">
    <location>
        <begin position="48"/>
        <end position="71"/>
    </location>
</feature>
<dbReference type="PIRSF" id="PIRSF006060">
    <property type="entry name" value="AA_transporter"/>
    <property type="match status" value="1"/>
</dbReference>
<evidence type="ECO:0000256" key="7">
    <source>
        <dbReference type="SAM" id="Phobius"/>
    </source>
</evidence>
<feature type="region of interest" description="Disordered" evidence="6">
    <location>
        <begin position="462"/>
        <end position="494"/>
    </location>
</feature>
<evidence type="ECO:0000313" key="9">
    <source>
        <dbReference type="Proteomes" id="UP001185069"/>
    </source>
</evidence>
<name>A0ABU1JGB9_9MICC</name>
<feature type="transmembrane region" description="Helical" evidence="7">
    <location>
        <begin position="232"/>
        <end position="252"/>
    </location>
</feature>
<organism evidence="8 9">
    <name type="scientific">Arthrobacter russicus</name>
    <dbReference type="NCBI Taxonomy" id="172040"/>
    <lineage>
        <taxon>Bacteria</taxon>
        <taxon>Bacillati</taxon>
        <taxon>Actinomycetota</taxon>
        <taxon>Actinomycetes</taxon>
        <taxon>Micrococcales</taxon>
        <taxon>Micrococcaceae</taxon>
        <taxon>Arthrobacter</taxon>
    </lineage>
</organism>
<dbReference type="PANTHER" id="PTHR42770:SF16">
    <property type="entry name" value="AMINO ACID PERMEASE"/>
    <property type="match status" value="1"/>
</dbReference>
<keyword evidence="3 7" id="KW-0812">Transmembrane</keyword>
<evidence type="ECO:0000256" key="6">
    <source>
        <dbReference type="SAM" id="MobiDB-lite"/>
    </source>
</evidence>
<feature type="transmembrane region" description="Helical" evidence="7">
    <location>
        <begin position="335"/>
        <end position="355"/>
    </location>
</feature>
<evidence type="ECO:0000256" key="4">
    <source>
        <dbReference type="ARBA" id="ARBA00022989"/>
    </source>
</evidence>
<keyword evidence="9" id="KW-1185">Reference proteome</keyword>
<evidence type="ECO:0000256" key="1">
    <source>
        <dbReference type="ARBA" id="ARBA00004651"/>
    </source>
</evidence>
<dbReference type="Pfam" id="PF13520">
    <property type="entry name" value="AA_permease_2"/>
    <property type="match status" value="1"/>
</dbReference>
<feature type="compositionally biased region" description="Polar residues" evidence="6">
    <location>
        <begin position="476"/>
        <end position="494"/>
    </location>
</feature>
<evidence type="ECO:0000256" key="3">
    <source>
        <dbReference type="ARBA" id="ARBA00022692"/>
    </source>
</evidence>
<dbReference type="Proteomes" id="UP001185069">
    <property type="component" value="Unassembled WGS sequence"/>
</dbReference>
<dbReference type="InterPro" id="IPR050367">
    <property type="entry name" value="APC_superfamily"/>
</dbReference>
<dbReference type="EMBL" id="JAVDQF010000001">
    <property type="protein sequence ID" value="MDR6271184.1"/>
    <property type="molecule type" value="Genomic_DNA"/>
</dbReference>
<dbReference type="RefSeq" id="WP_309800821.1">
    <property type="nucleotide sequence ID" value="NZ_BAAAHY010000006.1"/>
</dbReference>
<feature type="transmembrane region" description="Helical" evidence="7">
    <location>
        <begin position="402"/>
        <end position="426"/>
    </location>
</feature>
<evidence type="ECO:0000313" key="8">
    <source>
        <dbReference type="EMBL" id="MDR6271184.1"/>
    </source>
</evidence>
<feature type="transmembrane region" description="Helical" evidence="7">
    <location>
        <begin position="432"/>
        <end position="453"/>
    </location>
</feature>
<keyword evidence="4 7" id="KW-1133">Transmembrane helix</keyword>
<comment type="subcellular location">
    <subcellularLocation>
        <location evidence="1">Cell membrane</location>
        <topology evidence="1">Multi-pass membrane protein</topology>
    </subcellularLocation>
</comment>
<evidence type="ECO:0000256" key="2">
    <source>
        <dbReference type="ARBA" id="ARBA00022475"/>
    </source>
</evidence>
<dbReference type="InterPro" id="IPR002293">
    <property type="entry name" value="AA/rel_permease1"/>
</dbReference>
<comment type="caution">
    <text evidence="8">The sequence shown here is derived from an EMBL/GenBank/DDBJ whole genome shotgun (WGS) entry which is preliminary data.</text>
</comment>
<feature type="transmembrane region" description="Helical" evidence="7">
    <location>
        <begin position="367"/>
        <end position="390"/>
    </location>
</feature>
<sequence length="494" mass="51267">MTDSARLKGNVLGTAGVALMVIAAAAPLSVLAGVAPLALSIGGIGTPVVYLVAGAVLGLFAVGFIAMVPFVRSTGGFYGFIAAAFGRRAGVGAAIVAVVSYNALQIGLYGLLGAQASLMFRNLFGWDVPWILPVLATIAVVWFLGFRGINTGARVLALVLAAETAILALLAAAILFRGGANGIGLESFSPEAIFAPGMAVILTVAFAAFLGFESTALYREEARNPNRTIPRATVVAIAFLALFYSFITWSIVQGFGAAEVQAIAGEELEGLFFGAMEIYLGPWASAAMSILIVISIFASQLAIHNANNRYCYSLAKDAILPPLFGKVHPTFRTPYVAGLLQSALALVIVLSFAAADADPFLQLMLWINSPGLVGISSLQALTAIGAVVFFAKRRSSDSRPAVIICSAIAALCLIATTTTLILTLATFTNADFGTNAVFVAITPLSFLLGFLFLGRPKRAAAVLPDQPGTEPRETSASDASPSDVSRNGASQPKP</sequence>
<gene>
    <name evidence="8" type="ORF">JOE69_003422</name>
</gene>
<feature type="transmembrane region" description="Helical" evidence="7">
    <location>
        <begin position="130"/>
        <end position="149"/>
    </location>
</feature>
<evidence type="ECO:0000256" key="5">
    <source>
        <dbReference type="ARBA" id="ARBA00023136"/>
    </source>
</evidence>
<keyword evidence="5 7" id="KW-0472">Membrane</keyword>
<dbReference type="PANTHER" id="PTHR42770">
    <property type="entry name" value="AMINO ACID TRANSPORTER-RELATED"/>
    <property type="match status" value="1"/>
</dbReference>
<feature type="transmembrane region" description="Helical" evidence="7">
    <location>
        <begin position="156"/>
        <end position="180"/>
    </location>
</feature>
<feature type="transmembrane region" description="Helical" evidence="7">
    <location>
        <begin position="283"/>
        <end position="303"/>
    </location>
</feature>
<dbReference type="Gene3D" id="1.20.1740.10">
    <property type="entry name" value="Amino acid/polyamine transporter I"/>
    <property type="match status" value="1"/>
</dbReference>
<reference evidence="8 9" key="1">
    <citation type="submission" date="2023-07" db="EMBL/GenBank/DDBJ databases">
        <title>Sequencing the genomes of 1000 actinobacteria strains.</title>
        <authorList>
            <person name="Klenk H.-P."/>
        </authorList>
    </citation>
    <scope>NUCLEOTIDE SEQUENCE [LARGE SCALE GENOMIC DNA]</scope>
    <source>
        <strain evidence="8 9">DSM 14555</strain>
    </source>
</reference>
<protein>
    <submittedName>
        <fullName evidence="8">Amino acid transporter</fullName>
    </submittedName>
</protein>
<feature type="transmembrane region" description="Helical" evidence="7">
    <location>
        <begin position="192"/>
        <end position="212"/>
    </location>
</feature>
<keyword evidence="2" id="KW-1003">Cell membrane</keyword>
<feature type="transmembrane region" description="Helical" evidence="7">
    <location>
        <begin position="12"/>
        <end position="41"/>
    </location>
</feature>
<proteinExistence type="predicted"/>
<accession>A0ABU1JGB9</accession>